<protein>
    <recommendedName>
        <fullName evidence="3">Secondary thiamine-phosphate synthase enzyme</fullName>
    </recommendedName>
</protein>
<evidence type="ECO:0008006" key="3">
    <source>
        <dbReference type="Google" id="ProtNLM"/>
    </source>
</evidence>
<evidence type="ECO:0000313" key="2">
    <source>
        <dbReference type="EMBL" id="QNO55589.1"/>
    </source>
</evidence>
<organism evidence="2">
    <name type="scientific">Candidatus Methanophaga sp. ANME-1 ERB7</name>
    <dbReference type="NCBI Taxonomy" id="2759913"/>
    <lineage>
        <taxon>Archaea</taxon>
        <taxon>Methanobacteriati</taxon>
        <taxon>Methanobacteriota</taxon>
        <taxon>Stenosarchaea group</taxon>
        <taxon>Methanomicrobia</taxon>
        <taxon>Candidatus Methanophagales</taxon>
        <taxon>Candidatus Methanophagaceae</taxon>
        <taxon>Candidatus Methanophaga</taxon>
    </lineage>
</organism>
<dbReference type="PANTHER" id="PTHR30615:SF8">
    <property type="entry name" value="UPF0047 PROTEIN C4A8.02C"/>
    <property type="match status" value="1"/>
</dbReference>
<dbReference type="Pfam" id="PF01894">
    <property type="entry name" value="YjbQ"/>
    <property type="match status" value="1"/>
</dbReference>
<dbReference type="PANTHER" id="PTHR30615">
    <property type="entry name" value="UNCHARACTERIZED PROTEIN YJBQ-RELATED"/>
    <property type="match status" value="1"/>
</dbReference>
<dbReference type="SUPFAM" id="SSF111038">
    <property type="entry name" value="YjbQ-like"/>
    <property type="match status" value="1"/>
</dbReference>
<dbReference type="PROSITE" id="PS01314">
    <property type="entry name" value="UPF0047"/>
    <property type="match status" value="1"/>
</dbReference>
<dbReference type="AlphaFoldDB" id="A0A7G9Z5Q5"/>
<evidence type="ECO:0000256" key="1">
    <source>
        <dbReference type="ARBA" id="ARBA00005534"/>
    </source>
</evidence>
<accession>A0A7G9Z5Q5</accession>
<dbReference type="InterPro" id="IPR035917">
    <property type="entry name" value="YjbQ-like_sf"/>
</dbReference>
<dbReference type="InterPro" id="IPR001602">
    <property type="entry name" value="UPF0047_YjbQ-like"/>
</dbReference>
<dbReference type="EMBL" id="MT631622">
    <property type="protein sequence ID" value="QNO55589.1"/>
    <property type="molecule type" value="Genomic_DNA"/>
</dbReference>
<gene>
    <name evidence="2" type="ORF">BJEEAEJC_00033</name>
</gene>
<dbReference type="NCBIfam" id="TIGR00149">
    <property type="entry name" value="TIGR00149_YjbQ"/>
    <property type="match status" value="1"/>
</dbReference>
<sequence length="132" mass="14373">MEKIEIKTKGDTELVDITGEVKEIVKSKDVDSGICVIFTRHTTTGITINENESGLKRDILTFLNELIPKSGGYAHDRIDNNAHAHLRSVVLGSSVTIPIEGGDLALGTWQSILFIECDGPRRREACVNVIGG</sequence>
<dbReference type="PIRSF" id="PIRSF004681">
    <property type="entry name" value="UCP004681"/>
    <property type="match status" value="1"/>
</dbReference>
<proteinExistence type="inferred from homology"/>
<name>A0A7G9Z5Q5_9EURY</name>
<dbReference type="Gene3D" id="2.60.120.460">
    <property type="entry name" value="YjbQ-like"/>
    <property type="match status" value="1"/>
</dbReference>
<reference evidence="2" key="1">
    <citation type="submission" date="2020-06" db="EMBL/GenBank/DDBJ databases">
        <title>Unique genomic features of the anaerobic methanotrophic archaea.</title>
        <authorList>
            <person name="Chadwick G.L."/>
            <person name="Skennerton C.T."/>
            <person name="Laso-Perez R."/>
            <person name="Leu A.O."/>
            <person name="Speth D.R."/>
            <person name="Yu H."/>
            <person name="Morgan-Lang C."/>
            <person name="Hatzenpichler R."/>
            <person name="Goudeau D."/>
            <person name="Malmstrom R."/>
            <person name="Brazelton W.J."/>
            <person name="Woyke T."/>
            <person name="Hallam S.J."/>
            <person name="Tyson G.W."/>
            <person name="Wegener G."/>
            <person name="Boetius A."/>
            <person name="Orphan V."/>
        </authorList>
    </citation>
    <scope>NUCLEOTIDE SEQUENCE</scope>
</reference>
<comment type="similarity">
    <text evidence="1">Belongs to the UPF0047 family.</text>
</comment>